<evidence type="ECO:0000313" key="2">
    <source>
        <dbReference type="Proteomes" id="UP000315252"/>
    </source>
</evidence>
<comment type="caution">
    <text evidence="1">The sequence shown here is derived from an EMBL/GenBank/DDBJ whole genome shotgun (WGS) entry which is preliminary data.</text>
</comment>
<organism evidence="1 2">
    <name type="scientific">Denitrobaculum tricleocarpae</name>
    <dbReference type="NCBI Taxonomy" id="2591009"/>
    <lineage>
        <taxon>Bacteria</taxon>
        <taxon>Pseudomonadati</taxon>
        <taxon>Pseudomonadota</taxon>
        <taxon>Alphaproteobacteria</taxon>
        <taxon>Rhodospirillales</taxon>
        <taxon>Rhodospirillaceae</taxon>
        <taxon>Denitrobaculum</taxon>
    </lineage>
</organism>
<name>A0A545TFE0_9PROT</name>
<dbReference type="Proteomes" id="UP000315252">
    <property type="component" value="Unassembled WGS sequence"/>
</dbReference>
<sequence>MLREFIDRRPSGTRQRIAKALGTHKSFVSQITNPALRVPLPAPHVASIFKICHFSPEERGVFLDAYRIAHPNQAAALESEEVSGKRIIMIELPDFEDPAKQERLAEAIEELAARMIALARDGG</sequence>
<dbReference type="AlphaFoldDB" id="A0A545TFE0"/>
<dbReference type="EMBL" id="VHSH01000009">
    <property type="protein sequence ID" value="TQV75901.1"/>
    <property type="molecule type" value="Genomic_DNA"/>
</dbReference>
<gene>
    <name evidence="1" type="ORF">FKG95_22415</name>
</gene>
<protein>
    <submittedName>
        <fullName evidence="1">Uncharacterized protein</fullName>
    </submittedName>
</protein>
<dbReference type="OrthoDB" id="7851523at2"/>
<keyword evidence="2" id="KW-1185">Reference proteome</keyword>
<proteinExistence type="predicted"/>
<reference evidence="1 2" key="1">
    <citation type="submission" date="2019-06" db="EMBL/GenBank/DDBJ databases">
        <title>Whole genome sequence for Rhodospirillaceae sp. R148.</title>
        <authorList>
            <person name="Wang G."/>
        </authorList>
    </citation>
    <scope>NUCLEOTIDE SEQUENCE [LARGE SCALE GENOMIC DNA]</scope>
    <source>
        <strain evidence="1 2">R148</strain>
    </source>
</reference>
<accession>A0A545TFE0</accession>
<evidence type="ECO:0000313" key="1">
    <source>
        <dbReference type="EMBL" id="TQV75901.1"/>
    </source>
</evidence>